<organism evidence="1 2">
    <name type="scientific">Desulfonema limicola</name>
    <dbReference type="NCBI Taxonomy" id="45656"/>
    <lineage>
        <taxon>Bacteria</taxon>
        <taxon>Pseudomonadati</taxon>
        <taxon>Thermodesulfobacteriota</taxon>
        <taxon>Desulfobacteria</taxon>
        <taxon>Desulfobacterales</taxon>
        <taxon>Desulfococcaceae</taxon>
        <taxon>Desulfonema</taxon>
    </lineage>
</organism>
<reference evidence="1" key="1">
    <citation type="journal article" date="2021" name="Microb. Physiol.">
        <title>Proteogenomic Insights into the Physiology of Marine, Sulfate-Reducing, Filamentous Desulfonema limicola and Desulfonema magnum.</title>
        <authorList>
            <person name="Schnaars V."/>
            <person name="Wohlbrand L."/>
            <person name="Scheve S."/>
            <person name="Hinrichs C."/>
            <person name="Reinhardt R."/>
            <person name="Rabus R."/>
        </authorList>
    </citation>
    <scope>NUCLEOTIDE SEQUENCE</scope>
    <source>
        <strain evidence="1">5ac10</strain>
    </source>
</reference>
<dbReference type="EMBL" id="CP061799">
    <property type="protein sequence ID" value="QTA80960.1"/>
    <property type="molecule type" value="Genomic_DNA"/>
</dbReference>
<evidence type="ECO:0000313" key="2">
    <source>
        <dbReference type="Proteomes" id="UP000663720"/>
    </source>
</evidence>
<keyword evidence="2" id="KW-1185">Reference proteome</keyword>
<dbReference type="KEGG" id="dli:dnl_32770"/>
<protein>
    <submittedName>
        <fullName evidence="1">Uncharacterized protein</fullName>
    </submittedName>
</protein>
<dbReference type="Proteomes" id="UP000663720">
    <property type="component" value="Chromosome"/>
</dbReference>
<proteinExistence type="predicted"/>
<sequence length="2082" mass="241724">MKMSIMLLLLAWAGFFVLRADAGEIGFIENFSLAHNRTEALKELIPGTWEYYFFHCLNAQHQGDFKEVHRLLDLWIKRQGYTDLVKEILNRQALLEYHQNPEKTLEYISRELGLKFDHQKEISSPEINAPESLDQNLINIHTLTQNAFSRYDNLQGFEDSGLDILEPGQLNPDRRRDLLQRLKYPDFPDLAKLVVDDLRYKHSRGFGSFNIHRQMLKSQLDECREIMPELLDNSSYINTYLTKLAPSQDTDIEFNLNEKKAYLEQMWTFVKNLAPGHNSLKVHILFHILDMNRKNGLYNPELFLTYIKLPRNAPYINPDYLNRKEFRHVQANLGADFAAATTMQPVSRDEELVKDYLSHFFIKEENFNTYVKFIQDKWLKKVFAETKILNGIGDMEQWYSMMDPNEYRLLKDRVDIDFAMTNKEFFSGDEPVKLELYIKNAETLIVKAYELNTLNYYQTFNQEVDTAVNLDGLTATWEDIITFDTSPFLRKSRILNFPYLDKPGVFIIEFIGNGKSSRAVIRKGKLHFLSQITGAGHEFAVLDENNVKCPDASIYLTGREYKADEHGIITIPFSTRPGNQTIILKNKDFCTLESFEHLAESYRLSAGFYADRESLLRRGKAKVIVRPFLTLNSYPASLSILENIRFAIESRDMDGVSTILEIPDFKVFEDKESFFEFQVPENLAEVSFSLKAEVSNMSTNKTDQLEAAGFFSLNQIDTTLSVQDMFLSHTDTGYILEIFGKNGESVSGVPVYMEFKNRYFRDPVYVTLQTNKKGSIDLGKLDNIETIKAKLTQGISHTWNPVKDLCTYPASIHQQADKDFRIYTGSGTGKPGIDFTLLEKRGQTWFKDYSDNVKLKPGFLEISGLPGGDYDLFLKKSQAKITIRVSRGVSSDDFIISDYRILEINENHQLNISKIDPDKDFINIELDNASEYTRVHVIAAHFMPDFKVFQNLVQPQLPEASEIRLSTPRSRYLAGRRIGDEYRYILDRKYADKFPGNMLNRPELLLNPWSIRKTQTAIDTAKSGEAMYSAVDQVQTRGTALAEEARVYRKNISFSSLDFLEKPSVMLINLKPDKNGKIKIQRQDLGKHRQLHVIAVDPLNTVYRETSLSDPEISFKDLRMSRKLDPDINFTEQKKISLINPGQIFQLEDITTSDFEIYDSLDKVYSLLSVLGEDPVLQEFKFILNWPEMTDIEKQEKFSKYTCHELNFFIYHKDPRFFNSVILPFIENKKNKTFLDKWLTGQDIDQYNDPWEFSQLNIVEKILLLQAGSKDKNRAGKYVKDIFNMIPPDIDQFNLLFDTALKGRSLEQDDFEIKMDEIMFQAAPEQEMSRRSFDDDQLMAAPSPPQPASASNIMQKSIKSEMMSIMRDKGVQGRAQAAAKREKQRQFFQQMDKTEEWAENNYYKLPIINQDSHLITVNRFWNDFAANDPEKPFYSTNFQYASKNFSEIMMALSVLDLPFSAKTHESEVKDLSFSLKPASPMIVFHKEIRKAVLSEEKIPVMLSQNFFRTDDRYKYVDNERFDKFIIDEFLFRTAYGCQAVLSNPTSSRQKLRILLQVPQGSVPLQTGFYSKGIPVTIEPYNTKTFEYYFYFPKTGSFNIYPAQVAKNEAFITSAHALEFKVVKSPTKIDPDSWDYISQNGTDEDVLNFLNTHNVNRLDLNKIAFRMKNRNFFNQVTGFLKSLPVYNHTLWSYSIFHNMPERIVEFLNHSSFAEQCGMVIDSPLLTIDPVARKTFEHLEYKPLVNARAHQLGKGRKILNNRFFEQYQTFMKKLSYQAKPDNNDYLAVTYYMLLQDRVADAVKFFRQVDPLNINSKIQYDYVQVYLDFYTKNTESAKRTAAKYAQYPVPRWRSLFQLALSQLDEINQATSQKKNTGLIDKESREQRMEKLAETEPVLDFKVESRRIFISYRNLKSCQINYYPMDIEMLFSRNPFVQQKSTQFSYIKPSRFDKILLPNNQEQFTLDLPKIYHNNNLMVEITAKGIKKSQAYYSNSLDVQVIENYGYLNVKSQETKAALPETYVKVYARMKDGSVQFFKDGYTDLRGRFDYVSLSTDELDQVKNLAMLILSDKHGAVIKEAIVPKQ</sequence>
<name>A0A975B9B1_9BACT</name>
<accession>A0A975B9B1</accession>
<dbReference type="RefSeq" id="WP_207687048.1">
    <property type="nucleotide sequence ID" value="NZ_CP061799.1"/>
</dbReference>
<gene>
    <name evidence="1" type="ORF">dnl_32770</name>
</gene>
<evidence type="ECO:0000313" key="1">
    <source>
        <dbReference type="EMBL" id="QTA80960.1"/>
    </source>
</evidence>